<dbReference type="EMBL" id="FOTY01000004">
    <property type="protein sequence ID" value="SFL73477.1"/>
    <property type="molecule type" value="Genomic_DNA"/>
</dbReference>
<keyword evidence="2" id="KW-1185">Reference proteome</keyword>
<name>A0A1I4K4G0_9BACI</name>
<protein>
    <submittedName>
        <fullName evidence="1">Uncharacterized protein</fullName>
    </submittedName>
</protein>
<evidence type="ECO:0000313" key="2">
    <source>
        <dbReference type="Proteomes" id="UP000199668"/>
    </source>
</evidence>
<dbReference type="AlphaFoldDB" id="A0A1I4K4G0"/>
<dbReference type="Proteomes" id="UP000199668">
    <property type="component" value="Unassembled WGS sequence"/>
</dbReference>
<evidence type="ECO:0000313" key="1">
    <source>
        <dbReference type="EMBL" id="SFL73477.1"/>
    </source>
</evidence>
<gene>
    <name evidence="1" type="ORF">SAMN04488054_104100</name>
</gene>
<accession>A0A1I4K4G0</accession>
<organism evidence="1 2">
    <name type="scientific">Salibacterium qingdaonense</name>
    <dbReference type="NCBI Taxonomy" id="266892"/>
    <lineage>
        <taxon>Bacteria</taxon>
        <taxon>Bacillati</taxon>
        <taxon>Bacillota</taxon>
        <taxon>Bacilli</taxon>
        <taxon>Bacillales</taxon>
        <taxon>Bacillaceae</taxon>
    </lineage>
</organism>
<sequence>MSCIVAQQSNGSGAKMLRLLLRTARVSGTPQEAVFFRGGLSRARGKEDTMSPGESMSPLCSGVKAKHFGVAVCLSNEKCRTILKNRSAFFYLIQVLSQTHSC</sequence>
<proteinExistence type="predicted"/>
<reference evidence="1 2" key="1">
    <citation type="submission" date="2016-10" db="EMBL/GenBank/DDBJ databases">
        <authorList>
            <person name="de Groot N.N."/>
        </authorList>
    </citation>
    <scope>NUCLEOTIDE SEQUENCE [LARGE SCALE GENOMIC DNA]</scope>
    <source>
        <strain evidence="1 2">CGMCC 1.6134</strain>
    </source>
</reference>